<feature type="domain" description="Ice-binding protein C-terminal" evidence="3">
    <location>
        <begin position="199"/>
        <end position="222"/>
    </location>
</feature>
<dbReference type="RefSeq" id="WP_253475777.1">
    <property type="nucleotide sequence ID" value="NZ_JALJXV010000003.1"/>
</dbReference>
<evidence type="ECO:0000256" key="1">
    <source>
        <dbReference type="SAM" id="Phobius"/>
    </source>
</evidence>
<feature type="chain" id="PRO_5042067247" description="Ice-binding protein C-terminal domain-containing protein" evidence="2">
    <location>
        <begin position="28"/>
        <end position="231"/>
    </location>
</feature>
<dbReference type="Pfam" id="PF07589">
    <property type="entry name" value="PEP-CTERM"/>
    <property type="match status" value="1"/>
</dbReference>
<evidence type="ECO:0000259" key="3">
    <source>
        <dbReference type="Pfam" id="PF07589"/>
    </source>
</evidence>
<dbReference type="EMBL" id="JALJXV010000003">
    <property type="protein sequence ID" value="MCP1674112.1"/>
    <property type="molecule type" value="Genomic_DNA"/>
</dbReference>
<evidence type="ECO:0000256" key="2">
    <source>
        <dbReference type="SAM" id="SignalP"/>
    </source>
</evidence>
<dbReference type="NCBIfam" id="TIGR02595">
    <property type="entry name" value="PEP_CTERM"/>
    <property type="match status" value="1"/>
</dbReference>
<comment type="caution">
    <text evidence="4">The sequence shown here is derived from an EMBL/GenBank/DDBJ whole genome shotgun (WGS) entry which is preliminary data.</text>
</comment>
<feature type="signal peptide" evidence="2">
    <location>
        <begin position="1"/>
        <end position="27"/>
    </location>
</feature>
<keyword evidence="5" id="KW-1185">Reference proteome</keyword>
<dbReference type="InterPro" id="IPR013424">
    <property type="entry name" value="Ice-binding_C"/>
</dbReference>
<evidence type="ECO:0000313" key="5">
    <source>
        <dbReference type="Proteomes" id="UP001205843"/>
    </source>
</evidence>
<reference evidence="4" key="1">
    <citation type="submission" date="2022-03" db="EMBL/GenBank/DDBJ databases">
        <title>Genomic Encyclopedia of Type Strains, Phase III (KMG-III): the genomes of soil and plant-associated and newly described type strains.</title>
        <authorList>
            <person name="Whitman W."/>
        </authorList>
    </citation>
    <scope>NUCLEOTIDE SEQUENCE</scope>
    <source>
        <strain evidence="4">ANL 6-2</strain>
    </source>
</reference>
<keyword evidence="2" id="KW-0732">Signal</keyword>
<gene>
    <name evidence="4" type="ORF">J2T57_001214</name>
</gene>
<evidence type="ECO:0000313" key="4">
    <source>
        <dbReference type="EMBL" id="MCP1674112.1"/>
    </source>
</evidence>
<organism evidence="4 5">
    <name type="scientific">Natronocella acetinitrilica</name>
    <dbReference type="NCBI Taxonomy" id="414046"/>
    <lineage>
        <taxon>Bacteria</taxon>
        <taxon>Pseudomonadati</taxon>
        <taxon>Pseudomonadota</taxon>
        <taxon>Gammaproteobacteria</taxon>
        <taxon>Chromatiales</taxon>
        <taxon>Ectothiorhodospiraceae</taxon>
        <taxon>Natronocella</taxon>
    </lineage>
</organism>
<keyword evidence="1" id="KW-0472">Membrane</keyword>
<feature type="transmembrane region" description="Helical" evidence="1">
    <location>
        <begin position="203"/>
        <end position="219"/>
    </location>
</feature>
<protein>
    <recommendedName>
        <fullName evidence="3">Ice-binding protein C-terminal domain-containing protein</fullName>
    </recommendedName>
</protein>
<accession>A0AAE3G5A4</accession>
<dbReference type="AlphaFoldDB" id="A0AAE3G5A4"/>
<sequence length="231" mass="24860">MNGLPNRCSHLVLSAALGLGLAGPAHAGLIFDNTGGAETFDRAETALVSILGAHNQTWGGSLFTASESGYLDRLEIPLQIATPAYTSLEHTFRLYSGTTSALGDLLEVFEFDVTQPSGQPASLTNVTASGNTLLEEGTTYWLIGTAGLSLDDFRAASYWFRTTDLGGRYQATDDNPDGHISTSWQHMYRVYVTDTPSVAVPEPGTLGLVGAGILLMLGLRRRQTRHRRISR</sequence>
<dbReference type="Proteomes" id="UP001205843">
    <property type="component" value="Unassembled WGS sequence"/>
</dbReference>
<keyword evidence="1" id="KW-0812">Transmembrane</keyword>
<keyword evidence="1" id="KW-1133">Transmembrane helix</keyword>
<proteinExistence type="predicted"/>
<name>A0AAE3G5A4_9GAMM</name>